<evidence type="ECO:0000256" key="2">
    <source>
        <dbReference type="ARBA" id="ARBA00022525"/>
    </source>
</evidence>
<dbReference type="EMBL" id="KB307587">
    <property type="protein sequence ID" value="ELT98732.1"/>
    <property type="molecule type" value="Genomic_DNA"/>
</dbReference>
<evidence type="ECO:0000313" key="14">
    <source>
        <dbReference type="Proteomes" id="UP000014760"/>
    </source>
</evidence>
<dbReference type="InterPro" id="IPR026823">
    <property type="entry name" value="cEGF"/>
</dbReference>
<keyword evidence="9" id="KW-0472">Membrane</keyword>
<dbReference type="Gene3D" id="2.10.25.10">
    <property type="entry name" value="Laminin"/>
    <property type="match status" value="7"/>
</dbReference>
<dbReference type="AlphaFoldDB" id="R7TYM5"/>
<keyword evidence="4 10" id="KW-0732">Signal</keyword>
<keyword evidence="7" id="KW-0325">Glycoprotein</keyword>
<keyword evidence="14" id="KW-1185">Reference proteome</keyword>
<reference evidence="12 14" key="2">
    <citation type="journal article" date="2013" name="Nature">
        <title>Insights into bilaterian evolution from three spiralian genomes.</title>
        <authorList>
            <person name="Simakov O."/>
            <person name="Marletaz F."/>
            <person name="Cho S.J."/>
            <person name="Edsinger-Gonzales E."/>
            <person name="Havlak P."/>
            <person name="Hellsten U."/>
            <person name="Kuo D.H."/>
            <person name="Larsson T."/>
            <person name="Lv J."/>
            <person name="Arendt D."/>
            <person name="Savage R."/>
            <person name="Osoegawa K."/>
            <person name="de Jong P."/>
            <person name="Grimwood J."/>
            <person name="Chapman J.A."/>
            <person name="Shapiro H."/>
            <person name="Aerts A."/>
            <person name="Otillar R.P."/>
            <person name="Terry A.Y."/>
            <person name="Boore J.L."/>
            <person name="Grigoriev I.V."/>
            <person name="Lindberg D.R."/>
            <person name="Seaver E.C."/>
            <person name="Weisblat D.A."/>
            <person name="Putnam N.H."/>
            <person name="Rokhsar D.S."/>
        </authorList>
    </citation>
    <scope>NUCLEOTIDE SEQUENCE</scope>
    <source>
        <strain evidence="12 14">I ESC-2004</strain>
    </source>
</reference>
<dbReference type="EnsemblMetazoa" id="CapteT198562">
    <property type="protein sequence ID" value="CapteP198562"/>
    <property type="gene ID" value="CapteG198562"/>
</dbReference>
<accession>R7TYM5</accession>
<dbReference type="PANTHER" id="PTHR47333:SF4">
    <property type="entry name" value="EGF-LIKE DOMAIN-CONTAINING PROTEIN"/>
    <property type="match status" value="1"/>
</dbReference>
<feature type="region of interest" description="Disordered" evidence="8">
    <location>
        <begin position="585"/>
        <end position="607"/>
    </location>
</feature>
<reference evidence="13" key="3">
    <citation type="submission" date="2015-06" db="UniProtKB">
        <authorList>
            <consortium name="EnsemblMetazoa"/>
        </authorList>
    </citation>
    <scope>IDENTIFICATION</scope>
</reference>
<dbReference type="InterPro" id="IPR000152">
    <property type="entry name" value="EGF-type_Asp/Asn_hydroxyl_site"/>
</dbReference>
<evidence type="ECO:0000256" key="4">
    <source>
        <dbReference type="ARBA" id="ARBA00022729"/>
    </source>
</evidence>
<evidence type="ECO:0000256" key="9">
    <source>
        <dbReference type="SAM" id="Phobius"/>
    </source>
</evidence>
<feature type="signal peptide" evidence="10">
    <location>
        <begin position="1"/>
        <end position="20"/>
    </location>
</feature>
<evidence type="ECO:0000313" key="13">
    <source>
        <dbReference type="EnsemblMetazoa" id="CapteP198562"/>
    </source>
</evidence>
<dbReference type="CDD" id="cd00054">
    <property type="entry name" value="EGF_CA"/>
    <property type="match status" value="1"/>
</dbReference>
<dbReference type="EMBL" id="AMQN01010342">
    <property type="status" value="NOT_ANNOTATED_CDS"/>
    <property type="molecule type" value="Genomic_DNA"/>
</dbReference>
<dbReference type="PROSITE" id="PS01186">
    <property type="entry name" value="EGF_2"/>
    <property type="match status" value="2"/>
</dbReference>
<organism evidence="12">
    <name type="scientific">Capitella teleta</name>
    <name type="common">Polychaete worm</name>
    <dbReference type="NCBI Taxonomy" id="283909"/>
    <lineage>
        <taxon>Eukaryota</taxon>
        <taxon>Metazoa</taxon>
        <taxon>Spiralia</taxon>
        <taxon>Lophotrochozoa</taxon>
        <taxon>Annelida</taxon>
        <taxon>Polychaeta</taxon>
        <taxon>Sedentaria</taxon>
        <taxon>Scolecida</taxon>
        <taxon>Capitellidae</taxon>
        <taxon>Capitella</taxon>
    </lineage>
</organism>
<keyword evidence="5" id="KW-0677">Repeat</keyword>
<dbReference type="SMART" id="SM00179">
    <property type="entry name" value="EGF_CA"/>
    <property type="match status" value="6"/>
</dbReference>
<comment type="subcellular location">
    <subcellularLocation>
        <location evidence="1">Secreted</location>
    </subcellularLocation>
</comment>
<dbReference type="OMA" id="NTHICIN"/>
<dbReference type="PROSITE" id="PS00010">
    <property type="entry name" value="ASX_HYDROXYL"/>
    <property type="match status" value="1"/>
</dbReference>
<reference evidence="14" key="1">
    <citation type="submission" date="2012-12" db="EMBL/GenBank/DDBJ databases">
        <authorList>
            <person name="Hellsten U."/>
            <person name="Grimwood J."/>
            <person name="Chapman J.A."/>
            <person name="Shapiro H."/>
            <person name="Aerts A."/>
            <person name="Otillar R.P."/>
            <person name="Terry A.Y."/>
            <person name="Boore J.L."/>
            <person name="Simakov O."/>
            <person name="Marletaz F."/>
            <person name="Cho S.-J."/>
            <person name="Edsinger-Gonzales E."/>
            <person name="Havlak P."/>
            <person name="Kuo D.-H."/>
            <person name="Larsson T."/>
            <person name="Lv J."/>
            <person name="Arendt D."/>
            <person name="Savage R."/>
            <person name="Osoegawa K."/>
            <person name="de Jong P."/>
            <person name="Lindberg D.R."/>
            <person name="Seaver E.C."/>
            <person name="Weisblat D.A."/>
            <person name="Putnam N.H."/>
            <person name="Grigoriev I.V."/>
            <person name="Rokhsar D.S."/>
        </authorList>
    </citation>
    <scope>NUCLEOTIDE SEQUENCE</scope>
    <source>
        <strain evidence="14">I ESC-2004</strain>
    </source>
</reference>
<dbReference type="InterPro" id="IPR001881">
    <property type="entry name" value="EGF-like_Ca-bd_dom"/>
</dbReference>
<evidence type="ECO:0000256" key="10">
    <source>
        <dbReference type="SAM" id="SignalP"/>
    </source>
</evidence>
<proteinExistence type="predicted"/>
<evidence type="ECO:0000256" key="3">
    <source>
        <dbReference type="ARBA" id="ARBA00022536"/>
    </source>
</evidence>
<keyword evidence="6" id="KW-1015">Disulfide bond</keyword>
<evidence type="ECO:0000256" key="8">
    <source>
        <dbReference type="SAM" id="MobiDB-lite"/>
    </source>
</evidence>
<keyword evidence="3" id="KW-0245">EGF-like domain</keyword>
<keyword evidence="9" id="KW-0812">Transmembrane</keyword>
<evidence type="ECO:0000313" key="12">
    <source>
        <dbReference type="EMBL" id="ELT98732.1"/>
    </source>
</evidence>
<feature type="domain" description="EGF-like" evidence="11">
    <location>
        <begin position="440"/>
        <end position="455"/>
    </location>
</feature>
<dbReference type="PROSITE" id="PS51257">
    <property type="entry name" value="PROKAR_LIPOPROTEIN"/>
    <property type="match status" value="1"/>
</dbReference>
<dbReference type="PANTHER" id="PTHR47333">
    <property type="entry name" value="VON WILLEBRAND FACTOR C AND EGF DOMAIN-CONTAINING PROTEIN"/>
    <property type="match status" value="1"/>
</dbReference>
<feature type="chain" id="PRO_5008787473" description="EGF-like domain-containing protein" evidence="10">
    <location>
        <begin position="21"/>
        <end position="627"/>
    </location>
</feature>
<feature type="domain" description="EGF-like" evidence="11">
    <location>
        <begin position="395"/>
        <end position="410"/>
    </location>
</feature>
<evidence type="ECO:0000256" key="7">
    <source>
        <dbReference type="ARBA" id="ARBA00023180"/>
    </source>
</evidence>
<keyword evidence="2" id="KW-0964">Secreted</keyword>
<evidence type="ECO:0000259" key="11">
    <source>
        <dbReference type="PROSITE" id="PS01186"/>
    </source>
</evidence>
<feature type="transmembrane region" description="Helical" evidence="9">
    <location>
        <begin position="517"/>
        <end position="540"/>
    </location>
</feature>
<dbReference type="STRING" id="283909.R7TYM5"/>
<dbReference type="SMART" id="SM00181">
    <property type="entry name" value="EGF"/>
    <property type="match status" value="7"/>
</dbReference>
<dbReference type="SUPFAM" id="SSF57184">
    <property type="entry name" value="Growth factor receptor domain"/>
    <property type="match status" value="3"/>
</dbReference>
<name>R7TYM5_CAPTE</name>
<dbReference type="Proteomes" id="UP000014760">
    <property type="component" value="Unassembled WGS sequence"/>
</dbReference>
<dbReference type="Pfam" id="PF12662">
    <property type="entry name" value="cEGF"/>
    <property type="match status" value="2"/>
</dbReference>
<dbReference type="Pfam" id="PF07645">
    <property type="entry name" value="EGF_CA"/>
    <property type="match status" value="3"/>
</dbReference>
<evidence type="ECO:0000256" key="6">
    <source>
        <dbReference type="ARBA" id="ARBA00023157"/>
    </source>
</evidence>
<sequence>MAVVALRVVIITGLLISCEGQRSSQRVRHGGFRDVVLFTITFSFRNGNYFQARNECFCGNNYDYDRHGERQNDCSSPCQNNNNETCGGDWRIQIYSVCPTGKYRGAGSVLIDNKPNCENECHCRALPCLYLNGTCTDGCAIGWKGDACNERDCGVDNGGCHHHCSENRRDEWCSCREGFQVSPDDWTRCIEITTKIATHALILLEATPASCRGGYELDPSTKQKCIDINECEGRRGSDYYRDCHTCVNEIGSYTCTCDEYYELDKRTNKTCVDVNECNGERGVDFNEDCHRCHNTAPGYRCRCDRGYEEDNSKPEGNCVDVNECNGERGVDFNEDCHRCHNTAPGYRCRCDPGYEEDNSKPEGNCVDVNECLGRKGYKYNNDCHNCINTKGSYTCSCRAGYEPSSDGKSCNDIDECHGVRGINYTQDCHTCINQKGGYTCDCDEGYELQADGKSCIDTDECERGQYDVDNCHTCVNFIGGYTCFCNDSYVLDTSNNKTCIVTGQRNDPQLSAMSGGAIAGSVICILALAGSAMFAIFFHLKRRKDKLISSRDHLNEFPESSSLRDEENRGVQNMRARLASPLRTIKAKSTKRAAPPEQKPSVQPRPMPEELYVNTANAHFIAMSELK</sequence>
<evidence type="ECO:0000256" key="5">
    <source>
        <dbReference type="ARBA" id="ARBA00022737"/>
    </source>
</evidence>
<dbReference type="InterPro" id="IPR052080">
    <property type="entry name" value="vWF_C/EGF_Fibrillin"/>
</dbReference>
<dbReference type="HOGENOM" id="CLU_029830_0_0_1"/>
<dbReference type="GO" id="GO:0005576">
    <property type="term" value="C:extracellular region"/>
    <property type="evidence" value="ECO:0007669"/>
    <property type="project" value="UniProtKB-SubCell"/>
</dbReference>
<dbReference type="EMBL" id="AMQN01010341">
    <property type="status" value="NOT_ANNOTATED_CDS"/>
    <property type="molecule type" value="Genomic_DNA"/>
</dbReference>
<dbReference type="GO" id="GO:0005509">
    <property type="term" value="F:calcium ion binding"/>
    <property type="evidence" value="ECO:0007669"/>
    <property type="project" value="InterPro"/>
</dbReference>
<evidence type="ECO:0000256" key="1">
    <source>
        <dbReference type="ARBA" id="ARBA00004613"/>
    </source>
</evidence>
<protein>
    <recommendedName>
        <fullName evidence="11">EGF-like domain-containing protein</fullName>
    </recommendedName>
</protein>
<gene>
    <name evidence="12" type="ORF">CAPTEDRAFT_198562</name>
</gene>
<keyword evidence="9" id="KW-1133">Transmembrane helix</keyword>
<dbReference type="InterPro" id="IPR000742">
    <property type="entry name" value="EGF"/>
</dbReference>
<dbReference type="InterPro" id="IPR049883">
    <property type="entry name" value="NOTCH1_EGF-like"/>
</dbReference>
<feature type="non-terminal residue" evidence="12">
    <location>
        <position position="627"/>
    </location>
</feature>
<dbReference type="InterPro" id="IPR009030">
    <property type="entry name" value="Growth_fac_rcpt_cys_sf"/>
</dbReference>